<feature type="transmembrane region" description="Helical" evidence="1">
    <location>
        <begin position="89"/>
        <end position="110"/>
    </location>
</feature>
<reference evidence="4" key="1">
    <citation type="submission" date="2016-10" db="EMBL/GenBank/DDBJ databases">
        <authorList>
            <person name="Varghese N."/>
            <person name="Submissions S."/>
        </authorList>
    </citation>
    <scope>NUCLEOTIDE SEQUENCE [LARGE SCALE GENOMIC DNA]</scope>
    <source>
        <strain evidence="4">CGMCC 1.7736</strain>
    </source>
</reference>
<proteinExistence type="predicted"/>
<keyword evidence="1" id="KW-0812">Transmembrane</keyword>
<name>A0A1I6J4V2_9EURY</name>
<evidence type="ECO:0000256" key="1">
    <source>
        <dbReference type="SAM" id="Phobius"/>
    </source>
</evidence>
<feature type="transmembrane region" description="Helical" evidence="1">
    <location>
        <begin position="175"/>
        <end position="196"/>
    </location>
</feature>
<dbReference type="RefSeq" id="WP_089811066.1">
    <property type="nucleotide sequence ID" value="NZ_FOYT01000006.1"/>
</dbReference>
<protein>
    <submittedName>
        <fullName evidence="3">Uncharacterized membrane protein</fullName>
    </submittedName>
</protein>
<dbReference type="Proteomes" id="UP000198531">
    <property type="component" value="Unassembled WGS sequence"/>
</dbReference>
<feature type="transmembrane region" description="Helical" evidence="1">
    <location>
        <begin position="116"/>
        <end position="139"/>
    </location>
</feature>
<evidence type="ECO:0000313" key="4">
    <source>
        <dbReference type="Proteomes" id="UP000198531"/>
    </source>
</evidence>
<accession>A0A1I6J4V2</accession>
<gene>
    <name evidence="3" type="ORF">SAMN04487947_4044</name>
</gene>
<dbReference type="PIRSF" id="PIRSF018671">
    <property type="entry name" value="UCP018671"/>
    <property type="match status" value="1"/>
</dbReference>
<dbReference type="InterPro" id="IPR011674">
    <property type="entry name" value="DUF1616"/>
</dbReference>
<feature type="transmembrane region" description="Helical" evidence="1">
    <location>
        <begin position="46"/>
        <end position="68"/>
    </location>
</feature>
<keyword evidence="1" id="KW-0472">Membrane</keyword>
<dbReference type="AlphaFoldDB" id="A0A1I6J4V2"/>
<organism evidence="3 4">
    <name type="scientific">Halogeometricum rufum</name>
    <dbReference type="NCBI Taxonomy" id="553469"/>
    <lineage>
        <taxon>Archaea</taxon>
        <taxon>Methanobacteriati</taxon>
        <taxon>Methanobacteriota</taxon>
        <taxon>Stenosarchaea group</taxon>
        <taxon>Halobacteria</taxon>
        <taxon>Halobacteriales</taxon>
        <taxon>Haloferacaceae</taxon>
        <taxon>Halogeometricum</taxon>
    </lineage>
</organism>
<sequence>MSIRDRLRPYVPSQLRRLPGDLAASLVLLAVTAAVVSLPVIRETWIRAVVSLPFLLFVPGYAFVSALFPESPRADRDPMSTPRRHPTDLERLTLSLGSSIALVPIVAYVLDFLGQGFRVVPMLVALGLFTVVCVVLAASRRFDLPPARRFSAPTGDWYRSIREDFLSRETRGESALNVLLAVALLLATASVGYAAVDNPSGEQYTELYLLTRADDGTLVTDDYPTELTATESRSLVVGVRNHEHERTRYTVLVRLQRLQSDGEGMAVTEEERLDRFEVTLASNGSVERPRVVTPTLVGDRLRLQFLLYRGDVPADPSAANAYRRAHLWVNVTTAN</sequence>
<dbReference type="InterPro" id="IPR014495">
    <property type="entry name" value="UCP018671"/>
</dbReference>
<evidence type="ECO:0000313" key="3">
    <source>
        <dbReference type="EMBL" id="SFR73969.1"/>
    </source>
</evidence>
<feature type="transmembrane region" description="Helical" evidence="1">
    <location>
        <begin position="21"/>
        <end position="40"/>
    </location>
</feature>
<dbReference type="Pfam" id="PF07760">
    <property type="entry name" value="DUF1616"/>
    <property type="match status" value="1"/>
</dbReference>
<evidence type="ECO:0000259" key="2">
    <source>
        <dbReference type="Pfam" id="PF07760"/>
    </source>
</evidence>
<keyword evidence="1" id="KW-1133">Transmembrane helix</keyword>
<dbReference type="STRING" id="553469.SAMN04487947_4044"/>
<feature type="domain" description="DUF1616" evidence="2">
    <location>
        <begin position="26"/>
        <end position="330"/>
    </location>
</feature>
<dbReference type="OrthoDB" id="82282at2157"/>
<dbReference type="EMBL" id="FOYT01000006">
    <property type="protein sequence ID" value="SFR73969.1"/>
    <property type="molecule type" value="Genomic_DNA"/>
</dbReference>
<keyword evidence="4" id="KW-1185">Reference proteome</keyword>